<comment type="similarity">
    <text evidence="1">Belongs to the ATP12 family.</text>
</comment>
<evidence type="ECO:0000313" key="4">
    <source>
        <dbReference type="EMBL" id="GLI92503.1"/>
    </source>
</evidence>
<sequence length="271" mass="29017">MTKEPSTFSTDFFIEAAERDPVKAARDPARPLPKRFYMEATIGDADGGFSILLDGRPVNTPAKRRVIAPSRELAEALAAEWAAQGEVVDPSTMPLTKLVNSALDGVSQNMAEVEAELVKYAGSDMICYRAGEPESLVAAQRAAWDPLIAFARDKLGARLALAEGVMFAAQQQESLDAMAAAVRAFVGEGHGAALRLAALHVMTTLTGSLVLALAKALKEIGLAEAWAAAHIDEDFQMRTWGEDPEALARRAARFSEMSAAAFLSDRVSALR</sequence>
<dbReference type="InterPro" id="IPR023335">
    <property type="entry name" value="ATP12_ortho_dom_sf"/>
</dbReference>
<dbReference type="PANTHER" id="PTHR21013:SF10">
    <property type="entry name" value="ATP SYNTHASE MITOCHONDRIAL F1 COMPLEX ASSEMBLY FACTOR 2"/>
    <property type="match status" value="1"/>
</dbReference>
<dbReference type="Pfam" id="PF07542">
    <property type="entry name" value="ATP12"/>
    <property type="match status" value="1"/>
</dbReference>
<dbReference type="AlphaFoldDB" id="A0A9W6GT01"/>
<evidence type="ECO:0000256" key="1">
    <source>
        <dbReference type="ARBA" id="ARBA00008231"/>
    </source>
</evidence>
<reference evidence="4" key="1">
    <citation type="journal article" date="2023" name="Int. J. Syst. Evol. Microbiol.">
        <title>Methylocystis iwaonis sp. nov., a type II methane-oxidizing bacterium from surface soil of a rice paddy field in Japan, and emended description of the genus Methylocystis (ex Whittenbury et al. 1970) Bowman et al. 1993.</title>
        <authorList>
            <person name="Kaise H."/>
            <person name="Sawadogo J.B."/>
            <person name="Alam M.S."/>
            <person name="Ueno C."/>
            <person name="Dianou D."/>
            <person name="Shinjo R."/>
            <person name="Asakawa S."/>
        </authorList>
    </citation>
    <scope>NUCLEOTIDE SEQUENCE</scope>
    <source>
        <strain evidence="4">LMG27198</strain>
    </source>
</reference>
<dbReference type="EMBL" id="BSEC01000001">
    <property type="protein sequence ID" value="GLI92503.1"/>
    <property type="molecule type" value="Genomic_DNA"/>
</dbReference>
<gene>
    <name evidence="4" type="ORF">LMG27198_14950</name>
</gene>
<dbReference type="Gene3D" id="3.30.2180.10">
    <property type="entry name" value="ATP12-like"/>
    <property type="match status" value="1"/>
</dbReference>
<proteinExistence type="inferred from homology"/>
<evidence type="ECO:0000256" key="2">
    <source>
        <dbReference type="ARBA" id="ARBA00022946"/>
    </source>
</evidence>
<dbReference type="PANTHER" id="PTHR21013">
    <property type="entry name" value="ATP SYNTHASE MITOCHONDRIAL F1 COMPLEX ASSEMBLY FACTOR 2/ATP12 PROTEIN, MITOCHONDRIAL PRECURSOR"/>
    <property type="match status" value="1"/>
</dbReference>
<dbReference type="InterPro" id="IPR011419">
    <property type="entry name" value="ATP12_ATP_synth-F1-assembly"/>
</dbReference>
<dbReference type="InterPro" id="IPR042272">
    <property type="entry name" value="ATP12_ATP_synth-F1-assembly_N"/>
</dbReference>
<dbReference type="GO" id="GO:0043461">
    <property type="term" value="P:proton-transporting ATP synthase complex assembly"/>
    <property type="evidence" value="ECO:0007669"/>
    <property type="project" value="InterPro"/>
</dbReference>
<accession>A0A9W6GT01</accession>
<dbReference type="SUPFAM" id="SSF160909">
    <property type="entry name" value="ATP12-like"/>
    <property type="match status" value="1"/>
</dbReference>
<organism evidence="4 5">
    <name type="scientific">Methylocystis echinoides</name>
    <dbReference type="NCBI Taxonomy" id="29468"/>
    <lineage>
        <taxon>Bacteria</taxon>
        <taxon>Pseudomonadati</taxon>
        <taxon>Pseudomonadota</taxon>
        <taxon>Alphaproteobacteria</taxon>
        <taxon>Hyphomicrobiales</taxon>
        <taxon>Methylocystaceae</taxon>
        <taxon>Methylocystis</taxon>
    </lineage>
</organism>
<keyword evidence="5" id="KW-1185">Reference proteome</keyword>
<comment type="caution">
    <text evidence="4">The sequence shown here is derived from an EMBL/GenBank/DDBJ whole genome shotgun (WGS) entry which is preliminary data.</text>
</comment>
<keyword evidence="3" id="KW-0143">Chaperone</keyword>
<dbReference type="RefSeq" id="WP_281801755.1">
    <property type="nucleotide sequence ID" value="NZ_BSEC01000001.1"/>
</dbReference>
<dbReference type="Gene3D" id="1.10.3580.10">
    <property type="entry name" value="ATP12 ATPase"/>
    <property type="match status" value="1"/>
</dbReference>
<name>A0A9W6GT01_9HYPH</name>
<evidence type="ECO:0000313" key="5">
    <source>
        <dbReference type="Proteomes" id="UP001144323"/>
    </source>
</evidence>
<evidence type="ECO:0000256" key="3">
    <source>
        <dbReference type="ARBA" id="ARBA00023186"/>
    </source>
</evidence>
<protein>
    <submittedName>
        <fullName evidence="4">ATPase</fullName>
    </submittedName>
</protein>
<dbReference type="Proteomes" id="UP001144323">
    <property type="component" value="Unassembled WGS sequence"/>
</dbReference>
<keyword evidence="2" id="KW-0809">Transit peptide</keyword>